<dbReference type="AlphaFoldDB" id="A0A2H9THP5"/>
<name>A0A2H9THP5_9FUNG</name>
<proteinExistence type="predicted"/>
<protein>
    <submittedName>
        <fullName evidence="2">Uncharacterized protein</fullName>
    </submittedName>
</protein>
<keyword evidence="3" id="KW-1185">Reference proteome</keyword>
<gene>
    <name evidence="2" type="ORF">PSACC_02935</name>
</gene>
<organism evidence="2 3">
    <name type="scientific">Paramicrosporidium saccamoebae</name>
    <dbReference type="NCBI Taxonomy" id="1246581"/>
    <lineage>
        <taxon>Eukaryota</taxon>
        <taxon>Fungi</taxon>
        <taxon>Fungi incertae sedis</taxon>
        <taxon>Cryptomycota</taxon>
        <taxon>Cryptomycota incertae sedis</taxon>
        <taxon>Paramicrosporidium</taxon>
    </lineage>
</organism>
<sequence length="126" mass="14257">MQLPAEMTVDPFDEHIMIFRMEDVQNPPPSPKYLPEMRRDLSFDRPPTPIPNSLPTAVYYGVSLPSISQHHPDLQNDLDVLALELQETHLSRVTGMEQVSESRSVDLVRSSEYGPTRWLPDASGSL</sequence>
<dbReference type="Proteomes" id="UP000240830">
    <property type="component" value="Unassembled WGS sequence"/>
</dbReference>
<reference evidence="2 3" key="1">
    <citation type="submission" date="2016-10" db="EMBL/GenBank/DDBJ databases">
        <title>The genome of Paramicrosporidium saccamoebae is the missing link in understanding Cryptomycota and Microsporidia evolution.</title>
        <authorList>
            <person name="Quandt C.A."/>
            <person name="Beaudet D."/>
            <person name="Corsaro D."/>
            <person name="Michel R."/>
            <person name="Corradi N."/>
            <person name="James T."/>
        </authorList>
    </citation>
    <scope>NUCLEOTIDE SEQUENCE [LARGE SCALE GENOMIC DNA]</scope>
    <source>
        <strain evidence="2 3">KSL3</strain>
    </source>
</reference>
<accession>A0A2H9THP5</accession>
<feature type="region of interest" description="Disordered" evidence="1">
    <location>
        <begin position="23"/>
        <end position="49"/>
    </location>
</feature>
<evidence type="ECO:0000256" key="1">
    <source>
        <dbReference type="SAM" id="MobiDB-lite"/>
    </source>
</evidence>
<comment type="caution">
    <text evidence="2">The sequence shown here is derived from an EMBL/GenBank/DDBJ whole genome shotgun (WGS) entry which is preliminary data.</text>
</comment>
<evidence type="ECO:0000313" key="2">
    <source>
        <dbReference type="EMBL" id="PJF17256.1"/>
    </source>
</evidence>
<evidence type="ECO:0000313" key="3">
    <source>
        <dbReference type="Proteomes" id="UP000240830"/>
    </source>
</evidence>
<dbReference type="EMBL" id="MTSL01000182">
    <property type="protein sequence ID" value="PJF17256.1"/>
    <property type="molecule type" value="Genomic_DNA"/>
</dbReference>